<keyword evidence="3 4" id="KW-0067">ATP-binding</keyword>
<dbReference type="PANTHER" id="PTHR23407:SF1">
    <property type="entry name" value="5-FORMYLTETRAHYDROFOLATE CYCLO-LIGASE"/>
    <property type="match status" value="1"/>
</dbReference>
<feature type="binding site" evidence="4">
    <location>
        <begin position="140"/>
        <end position="148"/>
    </location>
    <ligand>
        <name>ATP</name>
        <dbReference type="ChEBI" id="CHEBI:30616"/>
    </ligand>
</feature>
<feature type="binding site" evidence="4">
    <location>
        <position position="60"/>
    </location>
    <ligand>
        <name>substrate</name>
    </ligand>
</feature>
<evidence type="ECO:0000313" key="7">
    <source>
        <dbReference type="Proteomes" id="UP000298594"/>
    </source>
</evidence>
<dbReference type="PANTHER" id="PTHR23407">
    <property type="entry name" value="ATPASE INHIBITOR/5-FORMYLTETRAHYDROFOLATE CYCLO-LIGASE"/>
    <property type="match status" value="1"/>
</dbReference>
<evidence type="ECO:0000313" key="6">
    <source>
        <dbReference type="EMBL" id="QCI20543.1"/>
    </source>
</evidence>
<dbReference type="GO" id="GO:0035999">
    <property type="term" value="P:tetrahydrofolate interconversion"/>
    <property type="evidence" value="ECO:0007669"/>
    <property type="project" value="TreeGrafter"/>
</dbReference>
<keyword evidence="6" id="KW-0436">Ligase</keyword>
<feature type="binding site" evidence="4">
    <location>
        <begin position="9"/>
        <end position="13"/>
    </location>
    <ligand>
        <name>ATP</name>
        <dbReference type="ChEBI" id="CHEBI:30616"/>
    </ligand>
</feature>
<dbReference type="AlphaFoldDB" id="A0A4D6XUV1"/>
<feature type="binding site" evidence="4">
    <location>
        <position position="55"/>
    </location>
    <ligand>
        <name>substrate</name>
    </ligand>
</feature>
<dbReference type="EMBL" id="CP034879">
    <property type="protein sequence ID" value="QCI20543.1"/>
    <property type="molecule type" value="Genomic_DNA"/>
</dbReference>
<dbReference type="GO" id="GO:0005524">
    <property type="term" value="F:ATP binding"/>
    <property type="evidence" value="ECO:0007669"/>
    <property type="project" value="UniProtKB-KW"/>
</dbReference>
<dbReference type="InterPro" id="IPR024185">
    <property type="entry name" value="FTHF_cligase-like_sf"/>
</dbReference>
<dbReference type="GO" id="GO:0030272">
    <property type="term" value="F:5-formyltetrahydrofolate cyclo-ligase activity"/>
    <property type="evidence" value="ECO:0007669"/>
    <property type="project" value="UniProtKB-EC"/>
</dbReference>
<evidence type="ECO:0000256" key="4">
    <source>
        <dbReference type="PIRSR" id="PIRSR006806-1"/>
    </source>
</evidence>
<dbReference type="InterPro" id="IPR037171">
    <property type="entry name" value="NagB/RpiA_transferase-like"/>
</dbReference>
<proteinExistence type="inferred from homology"/>
<sequence length="198" mass="23131">MLSKILKHRKNIRQYMRYMRQSLTVKQQYNASIQISHLACNYTLIRKAKNIAVFLPFDGEINTYPFILKLWLNNQKVFLPIINSVHNKTLLFAHFTSKSILYCNQYKIFEPYFHTQDIISTSDLDVIIVPLVAFDKTGARLGMGGGFYDICLKDWRKKNILPVGFAYNFQLVHNIPKQYWDISLPVILTPDQISFFGS</sequence>
<reference evidence="6 7" key="2">
    <citation type="submission" date="2019-05" db="EMBL/GenBank/DDBJ databases">
        <title>Genome evolution of the obligate endosymbiont Buchnera aphidicola.</title>
        <authorList>
            <person name="Moran N.A."/>
        </authorList>
    </citation>
    <scope>NUCLEOTIDE SEQUENCE [LARGE SCALE GENOMIC DNA]</scope>
    <source>
        <strain evidence="6 7">Bca</strain>
    </source>
</reference>
<dbReference type="Proteomes" id="UP000298594">
    <property type="component" value="Chromosome"/>
</dbReference>
<name>A0A4D6XUV1_9GAMM</name>
<dbReference type="GO" id="GO:0009396">
    <property type="term" value="P:folic acid-containing compound biosynthetic process"/>
    <property type="evidence" value="ECO:0007669"/>
    <property type="project" value="TreeGrafter"/>
</dbReference>
<dbReference type="InterPro" id="IPR002698">
    <property type="entry name" value="FTHF_cligase"/>
</dbReference>
<keyword evidence="2 4" id="KW-0547">Nucleotide-binding</keyword>
<dbReference type="EC" id="6.3.3.2" evidence="5"/>
<evidence type="ECO:0000256" key="2">
    <source>
        <dbReference type="ARBA" id="ARBA00022741"/>
    </source>
</evidence>
<organism evidence="6 7">
    <name type="scientific">Buchnera aphidicola</name>
    <name type="common">Brachycaudus cardui</name>
    <dbReference type="NCBI Taxonomy" id="557993"/>
    <lineage>
        <taxon>Bacteria</taxon>
        <taxon>Pseudomonadati</taxon>
        <taxon>Pseudomonadota</taxon>
        <taxon>Gammaproteobacteria</taxon>
        <taxon>Enterobacterales</taxon>
        <taxon>Erwiniaceae</taxon>
        <taxon>Buchnera</taxon>
    </lineage>
</organism>
<evidence type="ECO:0000256" key="5">
    <source>
        <dbReference type="RuleBase" id="RU361279"/>
    </source>
</evidence>
<reference evidence="6 7" key="1">
    <citation type="submission" date="2018-12" db="EMBL/GenBank/DDBJ databases">
        <authorList>
            <person name="Chong R.A."/>
        </authorList>
    </citation>
    <scope>NUCLEOTIDE SEQUENCE [LARGE SCALE GENOMIC DNA]</scope>
    <source>
        <strain evidence="6 7">Bca</strain>
    </source>
</reference>
<evidence type="ECO:0000256" key="1">
    <source>
        <dbReference type="ARBA" id="ARBA00010638"/>
    </source>
</evidence>
<keyword evidence="5" id="KW-0479">Metal-binding</keyword>
<dbReference type="Pfam" id="PF01812">
    <property type="entry name" value="5-FTHF_cyc-lig"/>
    <property type="match status" value="1"/>
</dbReference>
<accession>A0A4D6XUV1</accession>
<protein>
    <recommendedName>
        <fullName evidence="5">5-formyltetrahydrofolate cyclo-ligase</fullName>
        <ecNumber evidence="5">6.3.3.2</ecNumber>
    </recommendedName>
</protein>
<dbReference type="SUPFAM" id="SSF100950">
    <property type="entry name" value="NagB/RpiA/CoA transferase-like"/>
    <property type="match status" value="1"/>
</dbReference>
<keyword evidence="5" id="KW-0460">Magnesium</keyword>
<dbReference type="PIRSF" id="PIRSF006806">
    <property type="entry name" value="FTHF_cligase"/>
    <property type="match status" value="1"/>
</dbReference>
<comment type="similarity">
    <text evidence="1 5">Belongs to the 5-formyltetrahydrofolate cyclo-ligase family.</text>
</comment>
<dbReference type="GO" id="GO:0046872">
    <property type="term" value="F:metal ion binding"/>
    <property type="evidence" value="ECO:0007669"/>
    <property type="project" value="UniProtKB-KW"/>
</dbReference>
<dbReference type="OrthoDB" id="9801938at2"/>
<comment type="catalytic activity">
    <reaction evidence="5">
        <text>(6S)-5-formyl-5,6,7,8-tetrahydrofolate + ATP = (6R)-5,10-methenyltetrahydrofolate + ADP + phosphate</text>
        <dbReference type="Rhea" id="RHEA:10488"/>
        <dbReference type="ChEBI" id="CHEBI:30616"/>
        <dbReference type="ChEBI" id="CHEBI:43474"/>
        <dbReference type="ChEBI" id="CHEBI:57455"/>
        <dbReference type="ChEBI" id="CHEBI:57457"/>
        <dbReference type="ChEBI" id="CHEBI:456216"/>
        <dbReference type="EC" id="6.3.3.2"/>
    </reaction>
</comment>
<gene>
    <name evidence="6" type="ORF">D9V67_02100</name>
</gene>
<dbReference type="NCBIfam" id="TIGR02727">
    <property type="entry name" value="MTHFS_bact"/>
    <property type="match status" value="1"/>
</dbReference>
<dbReference type="Gene3D" id="3.40.50.10420">
    <property type="entry name" value="NagB/RpiA/CoA transferase-like"/>
    <property type="match status" value="1"/>
</dbReference>
<comment type="cofactor">
    <cofactor evidence="5">
        <name>Mg(2+)</name>
        <dbReference type="ChEBI" id="CHEBI:18420"/>
    </cofactor>
</comment>
<dbReference type="RefSeq" id="WP_158359659.1">
    <property type="nucleotide sequence ID" value="NZ_CP034879.1"/>
</dbReference>
<evidence type="ECO:0000256" key="3">
    <source>
        <dbReference type="ARBA" id="ARBA00022840"/>
    </source>
</evidence>